<dbReference type="GO" id="GO:0071555">
    <property type="term" value="P:cell wall organization"/>
    <property type="evidence" value="ECO:0007669"/>
    <property type="project" value="InterPro"/>
</dbReference>
<comment type="caution">
    <text evidence="3">The sequence shown here is derived from an EMBL/GenBank/DDBJ whole genome shotgun (WGS) entry which is preliminary data.</text>
</comment>
<name>A0A2S9MXA2_9BURK</name>
<proteinExistence type="predicted"/>
<sequence length="240" mass="25306">MTALRRTLAALLLCASGATHAASLQISPVTIEFGPDDTATGITLRNPGDRPVYGQVRVFRWDQTDGHDTLTPTQDLIASPPLIQVGTQGDQLIRVVRAARAAPGTEQSYRLLIDELPQPGEAPTNGVSIRLRYSIPVFVEPAGDGAPRLDWTLLRDNGGWVLRVRNAGGRRAQLASVRLVTADGRAYPLTQGLLGYALAGRTGQWSVPLPAGVSLGGSVTVRAAVNAQPVNAVVAVEPPG</sequence>
<dbReference type="PANTHER" id="PTHR30251:SF4">
    <property type="entry name" value="SLR1668 PROTEIN"/>
    <property type="match status" value="1"/>
</dbReference>
<dbReference type="InterPro" id="IPR016147">
    <property type="entry name" value="Pili_assmbl_chaperone_N"/>
</dbReference>
<dbReference type="Pfam" id="PF00345">
    <property type="entry name" value="PapD_N"/>
    <property type="match status" value="1"/>
</dbReference>
<evidence type="ECO:0000256" key="1">
    <source>
        <dbReference type="SAM" id="SignalP"/>
    </source>
</evidence>
<dbReference type="InterPro" id="IPR008962">
    <property type="entry name" value="PapD-like_sf"/>
</dbReference>
<dbReference type="InterPro" id="IPR013783">
    <property type="entry name" value="Ig-like_fold"/>
</dbReference>
<dbReference type="InterPro" id="IPR050643">
    <property type="entry name" value="Periplasmic_pilus_chap"/>
</dbReference>
<accession>A0A2S9MXA2</accession>
<dbReference type="GO" id="GO:0030288">
    <property type="term" value="C:outer membrane-bounded periplasmic space"/>
    <property type="evidence" value="ECO:0007669"/>
    <property type="project" value="InterPro"/>
</dbReference>
<dbReference type="EMBL" id="PVGH01000033">
    <property type="protein sequence ID" value="PRF64024.1"/>
    <property type="molecule type" value="Genomic_DNA"/>
</dbReference>
<dbReference type="Proteomes" id="UP000238982">
    <property type="component" value="Unassembled WGS sequence"/>
</dbReference>
<organism evidence="3 4">
    <name type="scientific">Burkholderia multivorans</name>
    <dbReference type="NCBI Taxonomy" id="87883"/>
    <lineage>
        <taxon>Bacteria</taxon>
        <taxon>Pseudomonadati</taxon>
        <taxon>Pseudomonadota</taxon>
        <taxon>Betaproteobacteria</taxon>
        <taxon>Burkholderiales</taxon>
        <taxon>Burkholderiaceae</taxon>
        <taxon>Burkholderia</taxon>
        <taxon>Burkholderia cepacia complex</taxon>
    </lineage>
</organism>
<evidence type="ECO:0000259" key="2">
    <source>
        <dbReference type="Pfam" id="PF00345"/>
    </source>
</evidence>
<feature type="chain" id="PRO_5015746250" evidence="1">
    <location>
        <begin position="22"/>
        <end position="240"/>
    </location>
</feature>
<protein>
    <submittedName>
        <fullName evidence="3">Molecular chaperone</fullName>
    </submittedName>
</protein>
<dbReference type="Gene3D" id="2.60.40.10">
    <property type="entry name" value="Immunoglobulins"/>
    <property type="match status" value="1"/>
</dbReference>
<dbReference type="AlphaFoldDB" id="A0A2S9MXA2"/>
<dbReference type="PANTHER" id="PTHR30251">
    <property type="entry name" value="PILUS ASSEMBLY CHAPERONE"/>
    <property type="match status" value="1"/>
</dbReference>
<feature type="domain" description="Pili assembly chaperone N-terminal" evidence="2">
    <location>
        <begin position="24"/>
        <end position="143"/>
    </location>
</feature>
<gene>
    <name evidence="3" type="ORF">C6Q15_06595</name>
</gene>
<feature type="signal peptide" evidence="1">
    <location>
        <begin position="1"/>
        <end position="21"/>
    </location>
</feature>
<evidence type="ECO:0000313" key="3">
    <source>
        <dbReference type="EMBL" id="PRF64024.1"/>
    </source>
</evidence>
<reference evidence="3 4" key="1">
    <citation type="submission" date="2018-03" db="EMBL/GenBank/DDBJ databases">
        <authorList>
            <person name="Keele B.F."/>
        </authorList>
    </citation>
    <scope>NUCLEOTIDE SEQUENCE [LARGE SCALE GENOMIC DNA]</scope>
    <source>
        <strain evidence="3 4">AU19729</strain>
    </source>
</reference>
<keyword evidence="1" id="KW-0732">Signal</keyword>
<evidence type="ECO:0000313" key="4">
    <source>
        <dbReference type="Proteomes" id="UP000238982"/>
    </source>
</evidence>
<dbReference type="SUPFAM" id="SSF49354">
    <property type="entry name" value="PapD-like"/>
    <property type="match status" value="1"/>
</dbReference>
<dbReference type="RefSeq" id="WP_035954260.1">
    <property type="nucleotide sequence ID" value="NZ_CAJHEJ010000025.1"/>
</dbReference>